<dbReference type="Pfam" id="PF06858">
    <property type="entry name" value="NOG1"/>
    <property type="match status" value="1"/>
</dbReference>
<dbReference type="InterPro" id="IPR010674">
    <property type="entry name" value="NOG1_Rossman_fold_dom"/>
</dbReference>
<organism evidence="4">
    <name type="scientific">Candidatus Methanogaster sp. ANME-2c ERB4</name>
    <dbReference type="NCBI Taxonomy" id="2759911"/>
    <lineage>
        <taxon>Archaea</taxon>
        <taxon>Methanobacteriati</taxon>
        <taxon>Methanobacteriota</taxon>
        <taxon>Stenosarchaea group</taxon>
        <taxon>Methanomicrobia</taxon>
        <taxon>Methanosarcinales</taxon>
        <taxon>ANME-2 cluster</taxon>
        <taxon>Candidatus Methanogasteraceae</taxon>
        <taxon>Candidatus Methanogaster</taxon>
    </lineage>
</organism>
<dbReference type="EMBL" id="MT631266">
    <property type="protein sequence ID" value="QNO47589.1"/>
    <property type="molecule type" value="Genomic_DNA"/>
</dbReference>
<reference evidence="4" key="1">
    <citation type="submission" date="2020-06" db="EMBL/GenBank/DDBJ databases">
        <title>Unique genomic features of the anaerobic methanotrophic archaea.</title>
        <authorList>
            <person name="Chadwick G.L."/>
            <person name="Skennerton C.T."/>
            <person name="Laso-Perez R."/>
            <person name="Leu A.O."/>
            <person name="Speth D.R."/>
            <person name="Yu H."/>
            <person name="Morgan-Lang C."/>
            <person name="Hatzenpichler R."/>
            <person name="Goudeau D."/>
            <person name="Malmstrom R."/>
            <person name="Brazelton W.J."/>
            <person name="Woyke T."/>
            <person name="Hallam S.J."/>
            <person name="Tyson G.W."/>
            <person name="Wegener G."/>
            <person name="Boetius A."/>
            <person name="Orphan V."/>
        </authorList>
    </citation>
    <scope>NUCLEOTIDE SEQUENCE</scope>
</reference>
<evidence type="ECO:0000313" key="5">
    <source>
        <dbReference type="EMBL" id="QNO49169.1"/>
    </source>
</evidence>
<dbReference type="PRINTS" id="PR00326">
    <property type="entry name" value="GTP1OBG"/>
</dbReference>
<accession>A0A7G9YHV5</accession>
<evidence type="ECO:0000256" key="1">
    <source>
        <dbReference type="ARBA" id="ARBA00023134"/>
    </source>
</evidence>
<dbReference type="EMBL" id="MT631373">
    <property type="protein sequence ID" value="QNO49169.1"/>
    <property type="molecule type" value="Genomic_DNA"/>
</dbReference>
<sequence>MIYERLRTVPTADELLDQAFRRALRPAKAGKGRGVVSIQRSMVQTVADVLSVRLLKTVHDFPNFDELSPFYYELTETIVGIERLKMSLASVQWAGNKVRSIARDYQKKMKYGDPVHIRKQAYARIASIVNEVDENLRFLNDARGKLRKLPEISQVPTIIVAGYPNVGKSSFVRRVTDAKPEIATYPFTTKGIYIGHFYRDKMRYQVVDTPGLLDRPLDSRNAIELQAISALKHVGDLVLLLIDPAEHCGYPLTAQLSLLRGIEQTLAIPVLAVANKCDLADFHGEWEYKISTETGYGVNDVVQRAIEIIEVSGREREEDLTGARNTDVVVSA</sequence>
<keyword evidence="4" id="KW-0378">Hydrolase</keyword>
<evidence type="ECO:0000259" key="2">
    <source>
        <dbReference type="Pfam" id="PF06858"/>
    </source>
</evidence>
<dbReference type="Pfam" id="PF17835">
    <property type="entry name" value="NOG1_N"/>
    <property type="match status" value="1"/>
</dbReference>
<proteinExistence type="predicted"/>
<keyword evidence="1" id="KW-0547">Nucleotide-binding</keyword>
<dbReference type="InterPro" id="IPR006073">
    <property type="entry name" value="GTP-bd"/>
</dbReference>
<dbReference type="CDD" id="cd01897">
    <property type="entry name" value="NOG"/>
    <property type="match status" value="1"/>
</dbReference>
<evidence type="ECO:0000259" key="3">
    <source>
        <dbReference type="Pfam" id="PF17835"/>
    </source>
</evidence>
<dbReference type="EC" id="3.6.5.-" evidence="4"/>
<feature type="domain" description="Nucleolar GTP-binding protein 1 Rossman-fold" evidence="2">
    <location>
        <begin position="223"/>
        <end position="278"/>
    </location>
</feature>
<dbReference type="GO" id="GO:0005525">
    <property type="term" value="F:GTP binding"/>
    <property type="evidence" value="ECO:0007669"/>
    <property type="project" value="UniProtKB-KW"/>
</dbReference>
<keyword evidence="1" id="KW-0342">GTP-binding</keyword>
<dbReference type="InterPro" id="IPR041623">
    <property type="entry name" value="NOG1_N"/>
</dbReference>
<dbReference type="Gene3D" id="1.20.120.1190">
    <property type="match status" value="1"/>
</dbReference>
<dbReference type="SUPFAM" id="SSF52540">
    <property type="entry name" value="P-loop containing nucleoside triphosphate hydrolases"/>
    <property type="match status" value="1"/>
</dbReference>
<dbReference type="GO" id="GO:0016787">
    <property type="term" value="F:hydrolase activity"/>
    <property type="evidence" value="ECO:0007669"/>
    <property type="project" value="UniProtKB-KW"/>
</dbReference>
<dbReference type="InterPro" id="IPR027417">
    <property type="entry name" value="P-loop_NTPase"/>
</dbReference>
<dbReference type="PANTHER" id="PTHR45759">
    <property type="entry name" value="NUCLEOLAR GTP-BINDING PROTEIN 1"/>
    <property type="match status" value="1"/>
</dbReference>
<feature type="domain" description="NOG1 N-terminal helical" evidence="3">
    <location>
        <begin position="3"/>
        <end position="152"/>
    </location>
</feature>
<gene>
    <name evidence="4" type="primary">obg</name>
    <name evidence="5" type="ORF">CDCKMDEO_00014</name>
    <name evidence="4" type="ORF">HEDHIHPB_00018</name>
</gene>
<name>A0A7G9YHV5_9EURY</name>
<dbReference type="Gene3D" id="3.40.50.300">
    <property type="entry name" value="P-loop containing nucleotide triphosphate hydrolases"/>
    <property type="match status" value="1"/>
</dbReference>
<protein>
    <submittedName>
        <fullName evidence="4">GTPase Obg</fullName>
        <ecNumber evidence="4">3.6.5.-</ecNumber>
    </submittedName>
</protein>
<evidence type="ECO:0000313" key="4">
    <source>
        <dbReference type="EMBL" id="QNO47589.1"/>
    </source>
</evidence>
<dbReference type="AlphaFoldDB" id="A0A7G9YHV5"/>